<dbReference type="AlphaFoldDB" id="A0A1M6JW77"/>
<evidence type="ECO:0000256" key="1">
    <source>
        <dbReference type="SAM" id="Phobius"/>
    </source>
</evidence>
<evidence type="ECO:0000313" key="2">
    <source>
        <dbReference type="EMBL" id="SHJ50903.1"/>
    </source>
</evidence>
<dbReference type="OrthoDB" id="5397544at2"/>
<keyword evidence="1" id="KW-1133">Transmembrane helix</keyword>
<keyword evidence="3" id="KW-1185">Reference proteome</keyword>
<sequence>MKKKLIYSVVAVVVAAVAAAGLMAVDFGPSMTPMAKFFLVFFGAIIVLQVVPAAILFGCIVKEVLFGARKNALSESQSEKSAAS</sequence>
<dbReference type="EMBL" id="FQZT01000009">
    <property type="protein sequence ID" value="SHJ50903.1"/>
    <property type="molecule type" value="Genomic_DNA"/>
</dbReference>
<feature type="transmembrane region" description="Helical" evidence="1">
    <location>
        <begin position="5"/>
        <end position="25"/>
    </location>
</feature>
<dbReference type="RefSeq" id="WP_072909108.1">
    <property type="nucleotide sequence ID" value="NZ_FQZT01000009.1"/>
</dbReference>
<accession>A0A1M6JW77</accession>
<evidence type="ECO:0000313" key="3">
    <source>
        <dbReference type="Proteomes" id="UP000184171"/>
    </source>
</evidence>
<dbReference type="Proteomes" id="UP000184171">
    <property type="component" value="Unassembled WGS sequence"/>
</dbReference>
<reference evidence="2 3" key="1">
    <citation type="submission" date="2016-11" db="EMBL/GenBank/DDBJ databases">
        <authorList>
            <person name="Jaros S."/>
            <person name="Januszkiewicz K."/>
            <person name="Wedrychowicz H."/>
        </authorList>
    </citation>
    <scope>NUCLEOTIDE SEQUENCE [LARGE SCALE GENOMIC DNA]</scope>
    <source>
        <strain evidence="2 3">DSM 5091</strain>
    </source>
</reference>
<protein>
    <submittedName>
        <fullName evidence="2">Uncharacterized protein</fullName>
    </submittedName>
</protein>
<feature type="transmembrane region" description="Helical" evidence="1">
    <location>
        <begin position="37"/>
        <end position="61"/>
    </location>
</feature>
<dbReference type="STRING" id="1122189.SAMN02745165_02539"/>
<proteinExistence type="predicted"/>
<keyword evidence="1" id="KW-0812">Transmembrane</keyword>
<organism evidence="2 3">
    <name type="scientific">Malonomonas rubra DSM 5091</name>
    <dbReference type="NCBI Taxonomy" id="1122189"/>
    <lineage>
        <taxon>Bacteria</taxon>
        <taxon>Pseudomonadati</taxon>
        <taxon>Thermodesulfobacteriota</taxon>
        <taxon>Desulfuromonadia</taxon>
        <taxon>Desulfuromonadales</taxon>
        <taxon>Geopsychrobacteraceae</taxon>
        <taxon>Malonomonas</taxon>
    </lineage>
</organism>
<keyword evidence="1" id="KW-0472">Membrane</keyword>
<gene>
    <name evidence="2" type="ORF">SAMN02745165_02539</name>
</gene>
<name>A0A1M6JW77_MALRU</name>